<keyword evidence="5" id="KW-1185">Reference proteome</keyword>
<dbReference type="PRINTS" id="PR01438">
    <property type="entry name" value="UNVRSLSTRESS"/>
</dbReference>
<comment type="subcellular location">
    <subcellularLocation>
        <location evidence="2">Cytoplasm</location>
    </subcellularLocation>
</comment>
<dbReference type="PANTHER" id="PTHR46268:SF15">
    <property type="entry name" value="UNIVERSAL STRESS PROTEIN HP_0031"/>
    <property type="match status" value="1"/>
</dbReference>
<dbReference type="RefSeq" id="WP_061497228.1">
    <property type="nucleotide sequence ID" value="NZ_CP010951.1"/>
</dbReference>
<keyword evidence="2" id="KW-0963">Cytoplasm</keyword>
<reference evidence="4 5" key="1">
    <citation type="journal article" date="2014" name="Int. J. Syst. Evol. Microbiol.">
        <title>Ramlibacter solisilvae sp. nov., isolated from forest soil, and emended description of the genus Ramlibacter.</title>
        <authorList>
            <person name="Lee H.J."/>
            <person name="Lee S.H."/>
            <person name="Lee S.S."/>
            <person name="Lee J.S."/>
            <person name="Kim Y."/>
            <person name="Kim S.C."/>
            <person name="Jeon C.O."/>
        </authorList>
    </citation>
    <scope>NUCLEOTIDE SEQUENCE [LARGE SCALE GENOMIC DNA]</scope>
    <source>
        <strain evidence="4 5">5-10</strain>
    </source>
</reference>
<dbReference type="InterPro" id="IPR006016">
    <property type="entry name" value="UspA"/>
</dbReference>
<protein>
    <recommendedName>
        <fullName evidence="2">Universal stress protein</fullName>
    </recommendedName>
</protein>
<evidence type="ECO:0000259" key="3">
    <source>
        <dbReference type="Pfam" id="PF00582"/>
    </source>
</evidence>
<evidence type="ECO:0000313" key="4">
    <source>
        <dbReference type="EMBL" id="AMO22551.1"/>
    </source>
</evidence>
<sequence>MPAYKRILIPVDGSDTSSKALLAALQLARDAGGRVLVLHSLEQATHVISYEYVGQVMNAARDVAAKVLDDAVEVAKAAGVEAESKLIDGKGRRLGQAVADAATEWQADLIVVGTHGRHGFSRMLLGSGAEQVIRLAPTPVLVIRGEESA</sequence>
<dbReference type="InterPro" id="IPR006015">
    <property type="entry name" value="Universal_stress_UspA"/>
</dbReference>
<evidence type="ECO:0000256" key="2">
    <source>
        <dbReference type="PIRNR" id="PIRNR006276"/>
    </source>
</evidence>
<dbReference type="Proteomes" id="UP000070433">
    <property type="component" value="Chromosome"/>
</dbReference>
<dbReference type="CDD" id="cd00293">
    <property type="entry name" value="USP-like"/>
    <property type="match status" value="1"/>
</dbReference>
<dbReference type="Pfam" id="PF00582">
    <property type="entry name" value="Usp"/>
    <property type="match status" value="1"/>
</dbReference>
<dbReference type="GO" id="GO:0005737">
    <property type="term" value="C:cytoplasm"/>
    <property type="evidence" value="ECO:0007669"/>
    <property type="project" value="UniProtKB-SubCell"/>
</dbReference>
<proteinExistence type="inferred from homology"/>
<dbReference type="PANTHER" id="PTHR46268">
    <property type="entry name" value="STRESS RESPONSE PROTEIN NHAX"/>
    <property type="match status" value="1"/>
</dbReference>
<evidence type="ECO:0000256" key="1">
    <source>
        <dbReference type="ARBA" id="ARBA00008791"/>
    </source>
</evidence>
<dbReference type="Gene3D" id="3.40.50.620">
    <property type="entry name" value="HUPs"/>
    <property type="match status" value="1"/>
</dbReference>
<dbReference type="InterPro" id="IPR014729">
    <property type="entry name" value="Rossmann-like_a/b/a_fold"/>
</dbReference>
<organism evidence="4 5">
    <name type="scientific">Ramlibacter tataouinensis</name>
    <dbReference type="NCBI Taxonomy" id="94132"/>
    <lineage>
        <taxon>Bacteria</taxon>
        <taxon>Pseudomonadati</taxon>
        <taxon>Pseudomonadota</taxon>
        <taxon>Betaproteobacteria</taxon>
        <taxon>Burkholderiales</taxon>
        <taxon>Comamonadaceae</taxon>
        <taxon>Ramlibacter</taxon>
    </lineage>
</organism>
<dbReference type="OrthoDB" id="8547832at2"/>
<feature type="domain" description="UspA" evidence="3">
    <location>
        <begin position="4"/>
        <end position="144"/>
    </location>
</feature>
<dbReference type="EMBL" id="CP010951">
    <property type="protein sequence ID" value="AMO22551.1"/>
    <property type="molecule type" value="Genomic_DNA"/>
</dbReference>
<dbReference type="SUPFAM" id="SSF52402">
    <property type="entry name" value="Adenine nucleotide alpha hydrolases-like"/>
    <property type="match status" value="1"/>
</dbReference>
<evidence type="ECO:0000313" key="5">
    <source>
        <dbReference type="Proteomes" id="UP000070433"/>
    </source>
</evidence>
<comment type="similarity">
    <text evidence="1 2">Belongs to the universal stress protein A family.</text>
</comment>
<name>A0A127JRF0_9BURK</name>
<gene>
    <name evidence="4" type="ORF">UC35_06215</name>
</gene>
<accession>A0A127JRF0</accession>
<dbReference type="AlphaFoldDB" id="A0A127JRF0"/>
<dbReference type="PIRSF" id="PIRSF006276">
    <property type="entry name" value="UspA"/>
    <property type="match status" value="1"/>
</dbReference>